<dbReference type="STRING" id="112901.SAMN04488500_11431"/>
<dbReference type="NCBIfam" id="TIGR01441">
    <property type="entry name" value="GPR"/>
    <property type="match status" value="1"/>
</dbReference>
<keyword evidence="2" id="KW-0378">Hydrolase</keyword>
<dbReference type="EMBL" id="FWXI01000014">
    <property type="protein sequence ID" value="SMC93620.1"/>
    <property type="molecule type" value="Genomic_DNA"/>
</dbReference>
<accession>A0A1W2D7Y6</accession>
<dbReference type="GO" id="GO:0008233">
    <property type="term" value="F:peptidase activity"/>
    <property type="evidence" value="ECO:0007669"/>
    <property type="project" value="UniProtKB-KW"/>
</dbReference>
<keyword evidence="5" id="KW-1185">Reference proteome</keyword>
<gene>
    <name evidence="4" type="ORF">SAMN04488500_11431</name>
</gene>
<dbReference type="OrthoDB" id="9777293at2"/>
<dbReference type="AlphaFoldDB" id="A0A1W2D7Y6"/>
<dbReference type="Proteomes" id="UP000192738">
    <property type="component" value="Unassembled WGS sequence"/>
</dbReference>
<dbReference type="SUPFAM" id="SSF53163">
    <property type="entry name" value="HybD-like"/>
    <property type="match status" value="1"/>
</dbReference>
<dbReference type="HAMAP" id="MF_00626">
    <property type="entry name" value="Germination_prot"/>
    <property type="match status" value="1"/>
</dbReference>
<evidence type="ECO:0000313" key="4">
    <source>
        <dbReference type="EMBL" id="SMC93620.1"/>
    </source>
</evidence>
<dbReference type="RefSeq" id="WP_084576863.1">
    <property type="nucleotide sequence ID" value="NZ_CP155572.1"/>
</dbReference>
<evidence type="ECO:0000256" key="3">
    <source>
        <dbReference type="ARBA" id="ARBA00023145"/>
    </source>
</evidence>
<dbReference type="PIRSF" id="PIRSF019549">
    <property type="entry name" value="Peptidase_A25"/>
    <property type="match status" value="1"/>
</dbReference>
<dbReference type="InterPro" id="IPR023430">
    <property type="entry name" value="Pept_HybD-like_dom_sf"/>
</dbReference>
<dbReference type="GO" id="GO:0006508">
    <property type="term" value="P:proteolysis"/>
    <property type="evidence" value="ECO:0007669"/>
    <property type="project" value="UniProtKB-KW"/>
</dbReference>
<organism evidence="4 5">
    <name type="scientific">Sporomusa malonica</name>
    <dbReference type="NCBI Taxonomy" id="112901"/>
    <lineage>
        <taxon>Bacteria</taxon>
        <taxon>Bacillati</taxon>
        <taxon>Bacillota</taxon>
        <taxon>Negativicutes</taxon>
        <taxon>Selenomonadales</taxon>
        <taxon>Sporomusaceae</taxon>
        <taxon>Sporomusa</taxon>
    </lineage>
</organism>
<dbReference type="InterPro" id="IPR005080">
    <property type="entry name" value="Peptidase_A25"/>
</dbReference>
<reference evidence="4 5" key="1">
    <citation type="submission" date="2017-04" db="EMBL/GenBank/DDBJ databases">
        <authorList>
            <person name="Afonso C.L."/>
            <person name="Miller P.J."/>
            <person name="Scott M.A."/>
            <person name="Spackman E."/>
            <person name="Goraichik I."/>
            <person name="Dimitrov K.M."/>
            <person name="Suarez D.L."/>
            <person name="Swayne D.E."/>
        </authorList>
    </citation>
    <scope>NUCLEOTIDE SEQUENCE [LARGE SCALE GENOMIC DNA]</scope>
    <source>
        <strain evidence="4 5">DSM 5090</strain>
    </source>
</reference>
<name>A0A1W2D7Y6_9FIRM</name>
<sequence length="323" mass="34977">MDQNFNTARTDLALEAREMLTKQVREDIPGVVVETSEDDDAIITRVNISTPEAERMMGKAQGRYITIEAPGLRYKNTPLQQKIMNFLATELVEMVNLPRNATVLIVGLGNWNVTPDALGPRAAHKIVVTRHLQEMLSPELKGGVRSVCAIAPGVLGITGMETAEIIQGIVSNIKPDLVIAMDALAAASSHRVITTVQLANTGIHPGSGVGNKRFGLTQASLGVPVVAIGVPTVVHASTIAMDTINTLQEHAAFSRYFKSMATLSDQDRQTIVRQVLPEMLGDLMVTPKEVDRLIEDIAAVVAGGINQAMHPNIDYENIHLYLH</sequence>
<dbReference type="Gene3D" id="3.40.50.1450">
    <property type="entry name" value="HybD-like"/>
    <property type="match status" value="1"/>
</dbReference>
<evidence type="ECO:0000256" key="1">
    <source>
        <dbReference type="ARBA" id="ARBA00022670"/>
    </source>
</evidence>
<proteinExistence type="inferred from homology"/>
<keyword evidence="1 4" id="KW-0645">Protease</keyword>
<dbReference type="Pfam" id="PF03418">
    <property type="entry name" value="Peptidase_A25"/>
    <property type="match status" value="2"/>
</dbReference>
<evidence type="ECO:0000256" key="2">
    <source>
        <dbReference type="ARBA" id="ARBA00022801"/>
    </source>
</evidence>
<evidence type="ECO:0000313" key="5">
    <source>
        <dbReference type="Proteomes" id="UP000192738"/>
    </source>
</evidence>
<dbReference type="GO" id="GO:0009847">
    <property type="term" value="P:spore germination"/>
    <property type="evidence" value="ECO:0007669"/>
    <property type="project" value="InterPro"/>
</dbReference>
<protein>
    <submittedName>
        <fullName evidence="4">Spore protease</fullName>
    </submittedName>
</protein>
<keyword evidence="3" id="KW-0865">Zymogen</keyword>